<keyword evidence="1" id="KW-0175">Coiled coil</keyword>
<dbReference type="EMBL" id="QPJI01000019">
    <property type="protein sequence ID" value="RCW63286.1"/>
    <property type="molecule type" value="Genomic_DNA"/>
</dbReference>
<keyword evidence="2" id="KW-0732">Signal</keyword>
<gene>
    <name evidence="3" type="ORF">DET61_11953</name>
</gene>
<evidence type="ECO:0000256" key="1">
    <source>
        <dbReference type="SAM" id="Coils"/>
    </source>
</evidence>
<comment type="caution">
    <text evidence="3">The sequence shown here is derived from an EMBL/GenBank/DDBJ whole genome shotgun (WGS) entry which is preliminary data.</text>
</comment>
<sequence>MRSTKLTTFVATLAFLFVSANAAAWEKEVSIEYVLGDADSRLTAREAAYEALKVEAAKSAKTYVQTTQTLDNEEFVESIEVLGASMIKLEDADETFLGDKGRNGVLVVSATAVIDESELEKRVSQLQSSSAKVRSLRALGSENERLRSELEILRLQLQNRKISPDELPELLDRQNKARQELENIGKQVNAVFERGTLIEMAGNTEKELSMIKGILTRQFIDIIRNYPYQASISKVQEINDAYEVFVDLKWSFKEQQYQMKQILDPFLKGYWRKDHLHIPTWTNINNRGPHKFSDRIMDWLSNYEVVLNVQLGGVSKVIPIVLVREAGAGGGCSNAWSDAGSDVERYERELCVILESSFSRIHGNNARPFPLKFVLSPQQAEAATGVDVTVHVRKPTKDALEPVL</sequence>
<accession>A0A368X7V8</accession>
<dbReference type="AlphaFoldDB" id="A0A368X7V8"/>
<protein>
    <submittedName>
        <fullName evidence="3">Uncharacterized protein</fullName>
    </submittedName>
</protein>
<reference evidence="3 4" key="1">
    <citation type="submission" date="2018-07" db="EMBL/GenBank/DDBJ databases">
        <title>Freshwater and sediment microbial communities from various areas in North America, analyzing microbe dynamics in response to fracking.</title>
        <authorList>
            <person name="Lamendella R."/>
        </authorList>
    </citation>
    <scope>NUCLEOTIDE SEQUENCE [LARGE SCALE GENOMIC DNA]</scope>
    <source>
        <strain evidence="3 4">105B</strain>
    </source>
</reference>
<evidence type="ECO:0000256" key="2">
    <source>
        <dbReference type="SAM" id="SignalP"/>
    </source>
</evidence>
<organism evidence="3 4">
    <name type="scientific">Marinobacter nauticus</name>
    <name type="common">Marinobacter hydrocarbonoclasticus</name>
    <name type="synonym">Marinobacter aquaeolei</name>
    <dbReference type="NCBI Taxonomy" id="2743"/>
    <lineage>
        <taxon>Bacteria</taxon>
        <taxon>Pseudomonadati</taxon>
        <taxon>Pseudomonadota</taxon>
        <taxon>Gammaproteobacteria</taxon>
        <taxon>Pseudomonadales</taxon>
        <taxon>Marinobacteraceae</taxon>
        <taxon>Marinobacter</taxon>
    </lineage>
</organism>
<evidence type="ECO:0000313" key="3">
    <source>
        <dbReference type="EMBL" id="RCW63286.1"/>
    </source>
</evidence>
<proteinExistence type="predicted"/>
<feature type="chain" id="PRO_5016826253" evidence="2">
    <location>
        <begin position="23"/>
        <end position="404"/>
    </location>
</feature>
<name>A0A368X7V8_MARNT</name>
<dbReference type="RefSeq" id="WP_114435319.1">
    <property type="nucleotide sequence ID" value="NZ_QPJI01000019.1"/>
</dbReference>
<dbReference type="Proteomes" id="UP000253647">
    <property type="component" value="Unassembled WGS sequence"/>
</dbReference>
<evidence type="ECO:0000313" key="4">
    <source>
        <dbReference type="Proteomes" id="UP000253647"/>
    </source>
</evidence>
<feature type="signal peptide" evidence="2">
    <location>
        <begin position="1"/>
        <end position="22"/>
    </location>
</feature>
<feature type="coiled-coil region" evidence="1">
    <location>
        <begin position="136"/>
        <end position="163"/>
    </location>
</feature>